<keyword evidence="4" id="KW-1185">Reference proteome</keyword>
<dbReference type="HOGENOM" id="CLU_473872_0_0_11"/>
<dbReference type="InterPro" id="IPR011047">
    <property type="entry name" value="Quinoprotein_ADH-like_sf"/>
</dbReference>
<dbReference type="STRING" id="593907.Celgi_2394"/>
<evidence type="ECO:0000256" key="1">
    <source>
        <dbReference type="SAM" id="SignalP"/>
    </source>
</evidence>
<dbReference type="SMART" id="SM00564">
    <property type="entry name" value="PQQ"/>
    <property type="match status" value="5"/>
</dbReference>
<feature type="signal peptide" evidence="1">
    <location>
        <begin position="1"/>
        <end position="22"/>
    </location>
</feature>
<dbReference type="OrthoDB" id="4826034at2"/>
<dbReference type="SUPFAM" id="SSF50998">
    <property type="entry name" value="Quinoprotein alcohol dehydrogenase-like"/>
    <property type="match status" value="2"/>
</dbReference>
<keyword evidence="1" id="KW-0732">Signal</keyword>
<dbReference type="PANTHER" id="PTHR34512:SF30">
    <property type="entry name" value="OUTER MEMBRANE PROTEIN ASSEMBLY FACTOR BAMB"/>
    <property type="match status" value="1"/>
</dbReference>
<dbReference type="AlphaFoldDB" id="F8A1K9"/>
<dbReference type="Proteomes" id="UP000000485">
    <property type="component" value="Chromosome"/>
</dbReference>
<feature type="domain" description="Pyrrolo-quinoline quinone repeat" evidence="2">
    <location>
        <begin position="95"/>
        <end position="236"/>
    </location>
</feature>
<dbReference type="Gene3D" id="2.130.10.10">
    <property type="entry name" value="YVTN repeat-like/Quinoprotein amine dehydrogenase"/>
    <property type="match status" value="1"/>
</dbReference>
<feature type="chain" id="PRO_5003367000" evidence="1">
    <location>
        <begin position="23"/>
        <end position="575"/>
    </location>
</feature>
<dbReference type="InterPro" id="IPR015943">
    <property type="entry name" value="WD40/YVTN_repeat-like_dom_sf"/>
</dbReference>
<evidence type="ECO:0000259" key="2">
    <source>
        <dbReference type="Pfam" id="PF13360"/>
    </source>
</evidence>
<evidence type="ECO:0000313" key="4">
    <source>
        <dbReference type="Proteomes" id="UP000000485"/>
    </source>
</evidence>
<dbReference type="KEGG" id="cga:Celgi_2394"/>
<accession>F8A1K9</accession>
<dbReference type="PROSITE" id="PS51257">
    <property type="entry name" value="PROKAR_LIPOPROTEIN"/>
    <property type="match status" value="1"/>
</dbReference>
<dbReference type="PANTHER" id="PTHR34512">
    <property type="entry name" value="CELL SURFACE PROTEIN"/>
    <property type="match status" value="1"/>
</dbReference>
<dbReference type="Pfam" id="PF13360">
    <property type="entry name" value="PQQ_2"/>
    <property type="match status" value="2"/>
</dbReference>
<sequence precursor="true">MRRRLLSMIAAVSAGIACCAPAAATYGSDVESPDPYAAVAFQQGPLHDGRSVDPSFTGPLTEAWSVTLHGTVSYPLIADGIVYALYSDPRRLGRSVVALSARSGEVVWGPRVVGGYTESTSAFAFDAGRVFVMSDSGGLMALDATTGHVAWNIDLPSQRYFDGPPTARDGVVYVVGSGSGGTLFAVDQGSGNVLWTADLATGSASSPTVSDNGIFLSFACERIYRFALDGAPVWSRHGPCSGGGGSTSVLHDGRLHVRGFYVGRPMAVVDALTASDLAFAAVTSWTTPAFDDTHMVAVANGHLTVHDARSGVELWRAPTNDNTTPPLIVNGYVVEGRADGTIDMRDVETGALVWRGKARGPIPQVIEGADAPLRGMAQGDGVLAVPAGSTLTVFEPAGDTTVRLEGPAAGSSVGPGARFVFSSGVRHARYVCTVDGVDRECTSPWSPAGLGDGSHTLGVRVAYATVGAVSTRFTLDATSPKVSVAPFSSAVIHTSTTRARWSAIDRGTGVKAYQVRVGRAPVGKPIRSWKVRARSQATSATFSVPRATRLCVSVRAGDLVGNWSGWSSPRCVNRA</sequence>
<feature type="domain" description="Pyrrolo-quinoline quinone repeat" evidence="2">
    <location>
        <begin position="274"/>
        <end position="397"/>
    </location>
</feature>
<evidence type="ECO:0000313" key="3">
    <source>
        <dbReference type="EMBL" id="AEI12893.1"/>
    </source>
</evidence>
<proteinExistence type="predicted"/>
<dbReference type="InterPro" id="IPR002372">
    <property type="entry name" value="PQQ_rpt_dom"/>
</dbReference>
<name>F8A1K9_CELGA</name>
<reference evidence="4" key="1">
    <citation type="submission" date="2011-04" db="EMBL/GenBank/DDBJ databases">
        <title>Complete sequence of Cellvibrio gilvus ATCC 13127.</title>
        <authorList>
            <person name="Lucas S."/>
            <person name="Han J."/>
            <person name="Lapidus A."/>
            <person name="Cheng J.-F."/>
            <person name="Goodwin L."/>
            <person name="Pitluck S."/>
            <person name="Peters L."/>
            <person name="Munk A."/>
            <person name="Detter J.C."/>
            <person name="Han C."/>
            <person name="Tapia R."/>
            <person name="Land M."/>
            <person name="Hauser L."/>
            <person name="Kyrpides N."/>
            <person name="Ivanova N."/>
            <person name="Ovchinnikova G."/>
            <person name="Pagani I."/>
            <person name="Mead D."/>
            <person name="Brumm P."/>
            <person name="Woyke T."/>
        </authorList>
    </citation>
    <scope>NUCLEOTIDE SEQUENCE [LARGE SCALE GENOMIC DNA]</scope>
    <source>
        <strain evidence="4">ATCC 13127 / NRRL B-14078</strain>
    </source>
</reference>
<dbReference type="eggNOG" id="COG1520">
    <property type="taxonomic scope" value="Bacteria"/>
</dbReference>
<dbReference type="Gene3D" id="2.40.10.480">
    <property type="match status" value="1"/>
</dbReference>
<organism evidence="3 4">
    <name type="scientific">Cellulomonas gilvus (strain ATCC 13127 / NRRL B-14078)</name>
    <name type="common">Cellvibrio gilvus</name>
    <dbReference type="NCBI Taxonomy" id="593907"/>
    <lineage>
        <taxon>Bacteria</taxon>
        <taxon>Bacillati</taxon>
        <taxon>Actinomycetota</taxon>
        <taxon>Actinomycetes</taxon>
        <taxon>Micrococcales</taxon>
        <taxon>Cellulomonadaceae</taxon>
        <taxon>Cellulomonas</taxon>
    </lineage>
</organism>
<protein>
    <submittedName>
        <fullName evidence="3">Pyrrolo-quinoline quinone repeat-containing protein</fullName>
    </submittedName>
</protein>
<dbReference type="InterPro" id="IPR018391">
    <property type="entry name" value="PQQ_b-propeller_rpt"/>
</dbReference>
<dbReference type="EMBL" id="CP002665">
    <property type="protein sequence ID" value="AEI12893.1"/>
    <property type="molecule type" value="Genomic_DNA"/>
</dbReference>
<gene>
    <name evidence="3" type="ordered locus">Celgi_2394</name>
</gene>